<proteinExistence type="predicted"/>
<dbReference type="GeneID" id="93423671"/>
<dbReference type="EMBL" id="PUBV01000051">
    <property type="protein sequence ID" value="PWB05844.1"/>
    <property type="molecule type" value="Genomic_DNA"/>
</dbReference>
<organism evidence="1 2">
    <name type="scientific">Paramuribaculum intestinale</name>
    <dbReference type="NCBI Taxonomy" id="2094151"/>
    <lineage>
        <taxon>Bacteria</taxon>
        <taxon>Pseudomonadati</taxon>
        <taxon>Bacteroidota</taxon>
        <taxon>Bacteroidia</taxon>
        <taxon>Bacteroidales</taxon>
        <taxon>Muribaculaceae</taxon>
        <taxon>Paramuribaculum</taxon>
    </lineage>
</organism>
<evidence type="ECO:0000313" key="2">
    <source>
        <dbReference type="Proteomes" id="UP000244925"/>
    </source>
</evidence>
<dbReference type="Proteomes" id="UP000244925">
    <property type="component" value="Unassembled WGS sequence"/>
</dbReference>
<keyword evidence="2" id="KW-1185">Reference proteome</keyword>
<dbReference type="RefSeq" id="WP_107037000.1">
    <property type="nucleotide sequence ID" value="NZ_CP098825.1"/>
</dbReference>
<gene>
    <name evidence="1" type="ORF">C5O25_12245</name>
</gene>
<accession>A0A2V1IUC6</accession>
<reference evidence="2" key="1">
    <citation type="submission" date="2018-02" db="EMBL/GenBank/DDBJ databases">
        <authorList>
            <person name="Clavel T."/>
            <person name="Strowig T."/>
        </authorList>
    </citation>
    <scope>NUCLEOTIDE SEQUENCE [LARGE SCALE GENOMIC DNA]</scope>
    <source>
        <strain evidence="2">DSM 100764</strain>
    </source>
</reference>
<name>A0A2V1IUC6_9BACT</name>
<comment type="caution">
    <text evidence="1">The sequence shown here is derived from an EMBL/GenBank/DDBJ whole genome shotgun (WGS) entry which is preliminary data.</text>
</comment>
<evidence type="ECO:0000313" key="1">
    <source>
        <dbReference type="EMBL" id="PWB05844.1"/>
    </source>
</evidence>
<sequence>MNRDNLKHRLAEVESKIRAIAGVDIDHSDSWTSCLEKREKVGSLLDSRREILNEMFLPSDENVFRFKAVNERLFTLTRQLHDRVKALESRLPLVMDCPEFDDDYELEGTLRYCFNSDDSVLKLEDDCEYGSDFTLMIKLIADLGDGTVEENIECVHCSSTPLDDGQSWNEYPFSGRREFADIIICHTVHQLTDHQLYSIPDLIRLNDFWAEAKLTIQSITEQDGTRFIPN</sequence>
<dbReference type="AlphaFoldDB" id="A0A2V1IUC6"/>
<protein>
    <submittedName>
        <fullName evidence="1">Uncharacterized protein</fullName>
    </submittedName>
</protein>